<reference evidence="5" key="2">
    <citation type="submission" date="2016-06" db="UniProtKB">
        <authorList>
            <consortium name="WormBaseParasite"/>
        </authorList>
    </citation>
    <scope>IDENTIFICATION</scope>
</reference>
<feature type="region of interest" description="Disordered" evidence="1">
    <location>
        <begin position="303"/>
        <end position="331"/>
    </location>
</feature>
<dbReference type="OrthoDB" id="6221510at2759"/>
<dbReference type="EMBL" id="UYSU01037373">
    <property type="protein sequence ID" value="VDL98959.1"/>
    <property type="molecule type" value="Genomic_DNA"/>
</dbReference>
<proteinExistence type="predicted"/>
<evidence type="ECO:0000256" key="1">
    <source>
        <dbReference type="SAM" id="MobiDB-lite"/>
    </source>
</evidence>
<evidence type="ECO:0000313" key="3">
    <source>
        <dbReference type="EMBL" id="VDL98959.1"/>
    </source>
</evidence>
<evidence type="ECO:0000313" key="2">
    <source>
        <dbReference type="EMBL" id="JAP57558.1"/>
    </source>
</evidence>
<gene>
    <name evidence="3" type="ORF">SSLN_LOCUS12574</name>
    <name evidence="2" type="ORF">TR143641</name>
</gene>
<dbReference type="Proteomes" id="UP000275846">
    <property type="component" value="Unassembled WGS sequence"/>
</dbReference>
<accession>A0A0X3Q1A5</accession>
<evidence type="ECO:0000313" key="4">
    <source>
        <dbReference type="Proteomes" id="UP000275846"/>
    </source>
</evidence>
<evidence type="ECO:0000313" key="5">
    <source>
        <dbReference type="WBParaSite" id="SSLN_0001304701-mRNA-1"/>
    </source>
</evidence>
<organism evidence="2">
    <name type="scientific">Schistocephalus solidus</name>
    <name type="common">Tapeworm</name>
    <dbReference type="NCBI Taxonomy" id="70667"/>
    <lineage>
        <taxon>Eukaryota</taxon>
        <taxon>Metazoa</taxon>
        <taxon>Spiralia</taxon>
        <taxon>Lophotrochozoa</taxon>
        <taxon>Platyhelminthes</taxon>
        <taxon>Cestoda</taxon>
        <taxon>Eucestoda</taxon>
        <taxon>Diphyllobothriidea</taxon>
        <taxon>Diphyllobothriidae</taxon>
        <taxon>Schistocephalus</taxon>
    </lineage>
</organism>
<protein>
    <submittedName>
        <fullName evidence="5">N2227 domain-containing protein</fullName>
    </submittedName>
</protein>
<name>A0A0X3Q1A5_SCHSO</name>
<sequence length="331" mass="37854">MNSKKASTEGNVDVGANAAAGKESEAELEAWWQDFLTKKKLEDALDEDAKTAWETCAQRKMKFIREVRLLTDLYEPIGKQVQTILSADHDHRGERLYREWCKIRRKECLLAYYDNQIFRAIYANYRFLSSATSFIQALTERIIPEHPDVEVYLRDHVRRVISVGVGPGADIAAFVAFARTHGFTNRLVYYAIDQSDGWSTFLNAFDRRWSMVHSVSVWFKSWRFGKRDDVACLPDADMMVFSFSNTTLMDKAIWPLLQERYRFILVLDGMKDMVVTNFGYAGFSDFRLSEKTTVYYHFAGLPPGTTPTETPPSPPPSSDASADTTKEKIGL</sequence>
<feature type="compositionally biased region" description="Low complexity" evidence="1">
    <location>
        <begin position="10"/>
        <end position="21"/>
    </location>
</feature>
<dbReference type="AlphaFoldDB" id="A0A0X3Q1A5"/>
<keyword evidence="4" id="KW-1185">Reference proteome</keyword>
<reference evidence="2" key="1">
    <citation type="submission" date="2016-01" db="EMBL/GenBank/DDBJ databases">
        <title>Reference transcriptome for the parasite Schistocephalus solidus: insights into the molecular evolution of parasitism.</title>
        <authorList>
            <person name="Hebert F.O."/>
            <person name="Grambauer S."/>
            <person name="Barber I."/>
            <person name="Landry C.R."/>
            <person name="Aubin-Horth N."/>
        </authorList>
    </citation>
    <scope>NUCLEOTIDE SEQUENCE</scope>
</reference>
<dbReference type="EMBL" id="GEEE01005667">
    <property type="protein sequence ID" value="JAP57558.1"/>
    <property type="molecule type" value="Transcribed_RNA"/>
</dbReference>
<reference evidence="3 4" key="3">
    <citation type="submission" date="2018-11" db="EMBL/GenBank/DDBJ databases">
        <authorList>
            <consortium name="Pathogen Informatics"/>
        </authorList>
    </citation>
    <scope>NUCLEOTIDE SEQUENCE [LARGE SCALE GENOMIC DNA]</scope>
    <source>
        <strain evidence="3 4">NST_G2</strain>
    </source>
</reference>
<feature type="region of interest" description="Disordered" evidence="1">
    <location>
        <begin position="1"/>
        <end position="24"/>
    </location>
</feature>
<dbReference type="WBParaSite" id="SSLN_0001304701-mRNA-1">
    <property type="protein sequence ID" value="SSLN_0001304701-mRNA-1"/>
    <property type="gene ID" value="SSLN_0001304701"/>
</dbReference>